<evidence type="ECO:0000256" key="1">
    <source>
        <dbReference type="SAM" id="MobiDB-lite"/>
    </source>
</evidence>
<feature type="compositionally biased region" description="Polar residues" evidence="1">
    <location>
        <begin position="10"/>
        <end position="20"/>
    </location>
</feature>
<reference evidence="2 3" key="1">
    <citation type="submission" date="2019-04" db="EMBL/GenBank/DDBJ databases">
        <title>Annotation for the trematode Fasciola gigantica.</title>
        <authorList>
            <person name="Choi Y.-J."/>
        </authorList>
    </citation>
    <scope>NUCLEOTIDE SEQUENCE [LARGE SCALE GENOMIC DNA]</scope>
    <source>
        <strain evidence="2">Uganda_cow_1</strain>
    </source>
</reference>
<evidence type="ECO:0000313" key="2">
    <source>
        <dbReference type="EMBL" id="TPP63570.1"/>
    </source>
</evidence>
<organism evidence="2 3">
    <name type="scientific">Fasciola gigantica</name>
    <name type="common">Giant liver fluke</name>
    <dbReference type="NCBI Taxonomy" id="46835"/>
    <lineage>
        <taxon>Eukaryota</taxon>
        <taxon>Metazoa</taxon>
        <taxon>Spiralia</taxon>
        <taxon>Lophotrochozoa</taxon>
        <taxon>Platyhelminthes</taxon>
        <taxon>Trematoda</taxon>
        <taxon>Digenea</taxon>
        <taxon>Plagiorchiida</taxon>
        <taxon>Echinostomata</taxon>
        <taxon>Echinostomatoidea</taxon>
        <taxon>Fasciolidae</taxon>
        <taxon>Fasciola</taxon>
    </lineage>
</organism>
<dbReference type="Proteomes" id="UP000316759">
    <property type="component" value="Unassembled WGS sequence"/>
</dbReference>
<gene>
    <name evidence="2" type="ORF">FGIG_12559</name>
</gene>
<feature type="region of interest" description="Disordered" evidence="1">
    <location>
        <begin position="1"/>
        <end position="20"/>
    </location>
</feature>
<protein>
    <submittedName>
        <fullName evidence="2">Uncharacterized protein</fullName>
    </submittedName>
</protein>
<name>A0A504Z1T9_FASGI</name>
<evidence type="ECO:0000313" key="3">
    <source>
        <dbReference type="Proteomes" id="UP000316759"/>
    </source>
</evidence>
<dbReference type="AlphaFoldDB" id="A0A504Z1T9"/>
<dbReference type="EMBL" id="SUNJ01005524">
    <property type="protein sequence ID" value="TPP63570.1"/>
    <property type="molecule type" value="Genomic_DNA"/>
</dbReference>
<dbReference type="STRING" id="46835.A0A504Z1T9"/>
<accession>A0A504Z1T9</accession>
<comment type="caution">
    <text evidence="2">The sequence shown here is derived from an EMBL/GenBank/DDBJ whole genome shotgun (WGS) entry which is preliminary data.</text>
</comment>
<feature type="compositionally biased region" description="Polar residues" evidence="1">
    <location>
        <begin position="75"/>
        <end position="89"/>
    </location>
</feature>
<sequence>MEPFYAPNSIPRQSYQTGTEDSTEILTIVNGIAGMTRLLYPLTSFQSSSTESPIWQESMDTEHISDPSCFGTGSRPGSSGDTLAGTSVPSSAVMGSQYVTRRPSDASGSGIASVGPVALNQEEPVGQTAAGFSASAGPDSSQLDCARLNRTLDSEIVYAVDRYLQTPTSV</sequence>
<proteinExistence type="predicted"/>
<feature type="region of interest" description="Disordered" evidence="1">
    <location>
        <begin position="62"/>
        <end position="89"/>
    </location>
</feature>
<keyword evidence="3" id="KW-1185">Reference proteome</keyword>